<dbReference type="InterPro" id="IPR000261">
    <property type="entry name" value="EH_dom"/>
</dbReference>
<evidence type="ECO:0000313" key="3">
    <source>
        <dbReference type="EMBL" id="KAK4217883.1"/>
    </source>
</evidence>
<feature type="compositionally biased region" description="Basic and acidic residues" evidence="1">
    <location>
        <begin position="121"/>
        <end position="132"/>
    </location>
</feature>
<feature type="region of interest" description="Disordered" evidence="1">
    <location>
        <begin position="47"/>
        <end position="512"/>
    </location>
</feature>
<evidence type="ECO:0000256" key="1">
    <source>
        <dbReference type="SAM" id="MobiDB-lite"/>
    </source>
</evidence>
<feature type="compositionally biased region" description="Polar residues" evidence="1">
    <location>
        <begin position="1"/>
        <end position="29"/>
    </location>
</feature>
<dbReference type="EMBL" id="MU858056">
    <property type="protein sequence ID" value="KAK4217883.1"/>
    <property type="molecule type" value="Genomic_DNA"/>
</dbReference>
<evidence type="ECO:0000259" key="2">
    <source>
        <dbReference type="PROSITE" id="PS50031"/>
    </source>
</evidence>
<feature type="compositionally biased region" description="Basic and acidic residues" evidence="1">
    <location>
        <begin position="246"/>
        <end position="260"/>
    </location>
</feature>
<dbReference type="Proteomes" id="UP001301769">
    <property type="component" value="Unassembled WGS sequence"/>
</dbReference>
<reference evidence="3" key="2">
    <citation type="submission" date="2023-05" db="EMBL/GenBank/DDBJ databases">
        <authorList>
            <consortium name="Lawrence Berkeley National Laboratory"/>
            <person name="Steindorff A."/>
            <person name="Hensen N."/>
            <person name="Bonometti L."/>
            <person name="Westerberg I."/>
            <person name="Brannstrom I.O."/>
            <person name="Guillou S."/>
            <person name="Cros-Aarteil S."/>
            <person name="Calhoun S."/>
            <person name="Haridas S."/>
            <person name="Kuo A."/>
            <person name="Mondo S."/>
            <person name="Pangilinan J."/>
            <person name="Riley R."/>
            <person name="Labutti K."/>
            <person name="Andreopoulos B."/>
            <person name="Lipzen A."/>
            <person name="Chen C."/>
            <person name="Yanf M."/>
            <person name="Daum C."/>
            <person name="Ng V."/>
            <person name="Clum A."/>
            <person name="Ohm R."/>
            <person name="Martin F."/>
            <person name="Silar P."/>
            <person name="Natvig D."/>
            <person name="Lalanne C."/>
            <person name="Gautier V."/>
            <person name="Ament-Velasquez S.L."/>
            <person name="Kruys A."/>
            <person name="Hutchinson M.I."/>
            <person name="Powell A.J."/>
            <person name="Barry K."/>
            <person name="Miller A.N."/>
            <person name="Grigoriev I.V."/>
            <person name="Debuchy R."/>
            <person name="Gladieux P."/>
            <person name="Thoren M.H."/>
            <person name="Johannesson H."/>
        </authorList>
    </citation>
    <scope>NUCLEOTIDE SEQUENCE</scope>
    <source>
        <strain evidence="3">PSN293</strain>
    </source>
</reference>
<protein>
    <recommendedName>
        <fullName evidence="2">EH domain-containing protein</fullName>
    </recommendedName>
</protein>
<feature type="compositionally biased region" description="Polar residues" evidence="1">
    <location>
        <begin position="526"/>
        <end position="537"/>
    </location>
</feature>
<feature type="compositionally biased region" description="Low complexity" evidence="1">
    <location>
        <begin position="82"/>
        <end position="97"/>
    </location>
</feature>
<feature type="compositionally biased region" description="Polar residues" evidence="1">
    <location>
        <begin position="138"/>
        <end position="154"/>
    </location>
</feature>
<evidence type="ECO:0000313" key="4">
    <source>
        <dbReference type="Proteomes" id="UP001301769"/>
    </source>
</evidence>
<feature type="compositionally biased region" description="Polar residues" evidence="1">
    <location>
        <begin position="225"/>
        <end position="242"/>
    </location>
</feature>
<reference evidence="3" key="1">
    <citation type="journal article" date="2023" name="Mol. Phylogenet. Evol.">
        <title>Genome-scale phylogeny and comparative genomics of the fungal order Sordariales.</title>
        <authorList>
            <person name="Hensen N."/>
            <person name="Bonometti L."/>
            <person name="Westerberg I."/>
            <person name="Brannstrom I.O."/>
            <person name="Guillou S."/>
            <person name="Cros-Aarteil S."/>
            <person name="Calhoun S."/>
            <person name="Haridas S."/>
            <person name="Kuo A."/>
            <person name="Mondo S."/>
            <person name="Pangilinan J."/>
            <person name="Riley R."/>
            <person name="LaButti K."/>
            <person name="Andreopoulos B."/>
            <person name="Lipzen A."/>
            <person name="Chen C."/>
            <person name="Yan M."/>
            <person name="Daum C."/>
            <person name="Ng V."/>
            <person name="Clum A."/>
            <person name="Steindorff A."/>
            <person name="Ohm R.A."/>
            <person name="Martin F."/>
            <person name="Silar P."/>
            <person name="Natvig D.O."/>
            <person name="Lalanne C."/>
            <person name="Gautier V."/>
            <person name="Ament-Velasquez S.L."/>
            <person name="Kruys A."/>
            <person name="Hutchinson M.I."/>
            <person name="Powell A.J."/>
            <person name="Barry K."/>
            <person name="Miller A.N."/>
            <person name="Grigoriev I.V."/>
            <person name="Debuchy R."/>
            <person name="Gladieux P."/>
            <person name="Hiltunen Thoren M."/>
            <person name="Johannesson H."/>
        </authorList>
    </citation>
    <scope>NUCLEOTIDE SEQUENCE</scope>
    <source>
        <strain evidence="3">PSN293</strain>
    </source>
</reference>
<feature type="domain" description="EH" evidence="2">
    <location>
        <begin position="694"/>
        <end position="783"/>
    </location>
</feature>
<name>A0AAN7BBI9_9PEZI</name>
<dbReference type="SUPFAM" id="SSF47473">
    <property type="entry name" value="EF-hand"/>
    <property type="match status" value="1"/>
</dbReference>
<keyword evidence="4" id="KW-1185">Reference proteome</keyword>
<feature type="compositionally biased region" description="Basic and acidic residues" evidence="1">
    <location>
        <begin position="423"/>
        <end position="441"/>
    </location>
</feature>
<dbReference type="AlphaFoldDB" id="A0AAN7BBI9"/>
<dbReference type="InterPro" id="IPR011992">
    <property type="entry name" value="EF-hand-dom_pair"/>
</dbReference>
<feature type="region of interest" description="Disordered" evidence="1">
    <location>
        <begin position="524"/>
        <end position="633"/>
    </location>
</feature>
<feature type="compositionally biased region" description="Polar residues" evidence="1">
    <location>
        <begin position="108"/>
        <end position="120"/>
    </location>
</feature>
<organism evidence="3 4">
    <name type="scientific">Rhypophila decipiens</name>
    <dbReference type="NCBI Taxonomy" id="261697"/>
    <lineage>
        <taxon>Eukaryota</taxon>
        <taxon>Fungi</taxon>
        <taxon>Dikarya</taxon>
        <taxon>Ascomycota</taxon>
        <taxon>Pezizomycotina</taxon>
        <taxon>Sordariomycetes</taxon>
        <taxon>Sordariomycetidae</taxon>
        <taxon>Sordariales</taxon>
        <taxon>Naviculisporaceae</taxon>
        <taxon>Rhypophila</taxon>
    </lineage>
</organism>
<dbReference type="Pfam" id="PF12763">
    <property type="entry name" value="EH"/>
    <property type="match status" value="1"/>
</dbReference>
<dbReference type="SMART" id="SM00027">
    <property type="entry name" value="EH"/>
    <property type="match status" value="1"/>
</dbReference>
<dbReference type="CDD" id="cd00052">
    <property type="entry name" value="EH"/>
    <property type="match status" value="1"/>
</dbReference>
<dbReference type="PROSITE" id="PS50031">
    <property type="entry name" value="EH"/>
    <property type="match status" value="1"/>
</dbReference>
<feature type="compositionally biased region" description="Polar residues" evidence="1">
    <location>
        <begin position="178"/>
        <end position="202"/>
    </location>
</feature>
<feature type="compositionally biased region" description="Basic residues" evidence="1">
    <location>
        <begin position="545"/>
        <end position="561"/>
    </location>
</feature>
<sequence length="803" mass="87158">MQAQDPRTPNQTPSQTAGRVRTTSSVSKTANAAALSAALQGATLAFQAGSGQKPASDRKADPISPSPGWLRVQPPNDHGAVQAASRAASQSLSRSRSPTGRGAVSRHGTGSSVQELGSYNSDRERGMNRDLDSAGLTYDSSPRPSLVSSGNSPSMLAPSVRPGTDRKQASFIAATLAASRSGTPSPNHTGQGPAQVTLTPAQLHSRKSRRESLVADSRPALSPSYFPQSTDTSSIPPANSLISLFESKKDDMDPVKKSDPLPRQQRGSAYPKVHPPTPSRSRTPELDIRDKPKPKPKPKPAGIAENLVTGTDAGLERGRSVKIEKRSDGEAGLLQVPTTVRKSTGQGDYRGGSQETGKQRSIVPPRTQSEGGDGHPRTSDPSAVAPPSRGREADLVQPKTTPETSSRPPQLPPQRRTTKVKMTKPEVKTDNDDILREEYTKSRRLSQVSNSSSDTFVSASSTQSPRARSPVRDIDSGKFGGTHSLDRSPETRPSLPPRSSANMSTPNLPLESLSEAIMAGSLASARLSSPSVTNSQSVPPPLPAPRRHGTHRSHNPLHKLQKQITGDSAHGGHSRHKNMGGRSPQRTGMLQTLRAPAKSQSDDEETRRHKDKHRTKKLTGKGKHKHQEGSRRRWRDEITTRERRRYEAVWASNRGLFLRPGFTFKHPDTLRRSSPTPSHKSAALAQVVDEATAVQQQIDQSRAQDGTPEADYVVNVVVRDIWSRSRLPPDELAEVWDLVDRKKEGVLGKQEFVVGMWLIDQRLRGRKIPARVSESVWESARGIGMKVMPAPAARDSKKKDRSH</sequence>
<comment type="caution">
    <text evidence="3">The sequence shown here is derived from an EMBL/GenBank/DDBJ whole genome shotgun (WGS) entry which is preliminary data.</text>
</comment>
<dbReference type="Gene3D" id="1.10.238.10">
    <property type="entry name" value="EF-hand"/>
    <property type="match status" value="1"/>
</dbReference>
<feature type="compositionally biased region" description="Basic residues" evidence="1">
    <location>
        <begin position="609"/>
        <end position="626"/>
    </location>
</feature>
<accession>A0AAN7BBI9</accession>
<feature type="region of interest" description="Disordered" evidence="1">
    <location>
        <begin position="1"/>
        <end position="30"/>
    </location>
</feature>
<feature type="compositionally biased region" description="Basic and acidic residues" evidence="1">
    <location>
        <begin position="314"/>
        <end position="329"/>
    </location>
</feature>
<gene>
    <name evidence="3" type="ORF">QBC37DRAFT_413468</name>
</gene>
<feature type="compositionally biased region" description="Polar residues" evidence="1">
    <location>
        <begin position="336"/>
        <end position="346"/>
    </location>
</feature>
<feature type="compositionally biased region" description="Low complexity" evidence="1">
    <location>
        <begin position="445"/>
        <end position="464"/>
    </location>
</feature>
<feature type="compositionally biased region" description="Polar residues" evidence="1">
    <location>
        <begin position="497"/>
        <end position="507"/>
    </location>
</feature>
<proteinExistence type="predicted"/>
<feature type="compositionally biased region" description="Basic and acidic residues" evidence="1">
    <location>
        <begin position="282"/>
        <end position="293"/>
    </location>
</feature>